<dbReference type="Proteomes" id="UP001138500">
    <property type="component" value="Unassembled WGS sequence"/>
</dbReference>
<dbReference type="PANTHER" id="PTHR10283">
    <property type="entry name" value="SOLUTE CARRIER FAMILY 13 MEMBER"/>
    <property type="match status" value="1"/>
</dbReference>
<evidence type="ECO:0000256" key="7">
    <source>
        <dbReference type="SAM" id="Phobius"/>
    </source>
</evidence>
<feature type="non-terminal residue" evidence="9">
    <location>
        <position position="1"/>
    </location>
</feature>
<feature type="transmembrane region" description="Helical" evidence="7">
    <location>
        <begin position="969"/>
        <end position="987"/>
    </location>
</feature>
<keyword evidence="3 7" id="KW-0812">Transmembrane</keyword>
<dbReference type="PROSITE" id="PS51382">
    <property type="entry name" value="SPX"/>
    <property type="match status" value="1"/>
</dbReference>
<dbReference type="PANTHER" id="PTHR10283:SF92">
    <property type="entry name" value="LOW-AFFINITY PHOSPHATE TRANSPORTER PHO91"/>
    <property type="match status" value="1"/>
</dbReference>
<dbReference type="AlphaFoldDB" id="A0A9W7SJC2"/>
<dbReference type="GO" id="GO:0005315">
    <property type="term" value="F:phosphate transmembrane transporter activity"/>
    <property type="evidence" value="ECO:0007669"/>
    <property type="project" value="TreeGrafter"/>
</dbReference>
<dbReference type="OrthoDB" id="10260443at2759"/>
<feature type="transmembrane region" description="Helical" evidence="7">
    <location>
        <begin position="604"/>
        <end position="631"/>
    </location>
</feature>
<feature type="domain" description="SPX" evidence="8">
    <location>
        <begin position="101"/>
        <end position="402"/>
    </location>
</feature>
<feature type="transmembrane region" description="Helical" evidence="7">
    <location>
        <begin position="779"/>
        <end position="797"/>
    </location>
</feature>
<evidence type="ECO:0000256" key="5">
    <source>
        <dbReference type="ARBA" id="ARBA00023136"/>
    </source>
</evidence>
<feature type="compositionally biased region" description="Gly residues" evidence="6">
    <location>
        <begin position="1"/>
        <end position="10"/>
    </location>
</feature>
<dbReference type="GO" id="GO:0005886">
    <property type="term" value="C:plasma membrane"/>
    <property type="evidence" value="ECO:0007669"/>
    <property type="project" value="TreeGrafter"/>
</dbReference>
<feature type="transmembrane region" description="Helical" evidence="7">
    <location>
        <begin position="734"/>
        <end position="758"/>
    </location>
</feature>
<feature type="compositionally biased region" description="Low complexity" evidence="6">
    <location>
        <begin position="66"/>
        <end position="81"/>
    </location>
</feature>
<keyword evidence="5 7" id="KW-0472">Membrane</keyword>
<comment type="caution">
    <text evidence="9">The sequence shown here is derived from an EMBL/GenBank/DDBJ whole genome shotgun (WGS) entry which is preliminary data.</text>
</comment>
<feature type="region of interest" description="Disordered" evidence="6">
    <location>
        <begin position="208"/>
        <end position="304"/>
    </location>
</feature>
<feature type="transmembrane region" description="Helical" evidence="7">
    <location>
        <begin position="870"/>
        <end position="903"/>
    </location>
</feature>
<evidence type="ECO:0000313" key="10">
    <source>
        <dbReference type="Proteomes" id="UP001138500"/>
    </source>
</evidence>
<comment type="subcellular location">
    <subcellularLocation>
        <location evidence="1">Membrane</location>
        <topology evidence="1">Multi-pass membrane protein</topology>
    </subcellularLocation>
</comment>
<feature type="transmembrane region" description="Helical" evidence="7">
    <location>
        <begin position="523"/>
        <end position="541"/>
    </location>
</feature>
<gene>
    <name evidence="9" type="ORF">Tdes44962_MAKER05667</name>
</gene>
<evidence type="ECO:0000256" key="4">
    <source>
        <dbReference type="ARBA" id="ARBA00022989"/>
    </source>
</evidence>
<dbReference type="InterPro" id="IPR004331">
    <property type="entry name" value="SPX_dom"/>
</dbReference>
<evidence type="ECO:0000259" key="8">
    <source>
        <dbReference type="PROSITE" id="PS51382"/>
    </source>
</evidence>
<reference evidence="9 10" key="1">
    <citation type="journal article" date="2018" name="IMA Fungus">
        <title>IMA Genome-F 10: Nine draft genome sequences of Claviceps purpurea s.lat., including C. arundinis, C. humidiphila, and C. cf. spartinae, pseudomolecules for the pitch canker pathogen Fusarium circinatum, draft genome of Davidsoniella eucalypti, Grosmannia galeiformis, Quambalaria eucalypti, and Teratosphaeria destructans.</title>
        <authorList>
            <person name="Wingfield B.D."/>
            <person name="Liu M."/>
            <person name="Nguyen H.D."/>
            <person name="Lane F.A."/>
            <person name="Morgan S.W."/>
            <person name="De Vos L."/>
            <person name="Wilken P.M."/>
            <person name="Duong T.A."/>
            <person name="Aylward J."/>
            <person name="Coetzee M.P."/>
            <person name="Dadej K."/>
            <person name="De Beer Z.W."/>
            <person name="Findlay W."/>
            <person name="Havenga M."/>
            <person name="Kolarik M."/>
            <person name="Menzies J.G."/>
            <person name="Naidoo K."/>
            <person name="Pochopski O."/>
            <person name="Shoukouhi P."/>
            <person name="Santana Q.C."/>
            <person name="Seifert K.A."/>
            <person name="Soal N."/>
            <person name="Steenkamp E.T."/>
            <person name="Tatham C.T."/>
            <person name="van der Nest M.A."/>
            <person name="Wingfield M.J."/>
        </authorList>
    </citation>
    <scope>NUCLEOTIDE SEQUENCE [LARGE SCALE GENOMIC DNA]</scope>
    <source>
        <strain evidence="9">CMW44962</strain>
    </source>
</reference>
<feature type="transmembrane region" description="Helical" evidence="7">
    <location>
        <begin position="652"/>
        <end position="680"/>
    </location>
</feature>
<keyword evidence="4 7" id="KW-1133">Transmembrane helix</keyword>
<dbReference type="CDD" id="cd01115">
    <property type="entry name" value="SLC13_permease"/>
    <property type="match status" value="1"/>
</dbReference>
<feature type="transmembrane region" description="Helical" evidence="7">
    <location>
        <begin position="832"/>
        <end position="850"/>
    </location>
</feature>
<dbReference type="InterPro" id="IPR004680">
    <property type="entry name" value="Cit_transptr-like_dom"/>
</dbReference>
<evidence type="ECO:0000256" key="2">
    <source>
        <dbReference type="ARBA" id="ARBA00022448"/>
    </source>
</evidence>
<evidence type="ECO:0000256" key="3">
    <source>
        <dbReference type="ARBA" id="ARBA00022692"/>
    </source>
</evidence>
<dbReference type="EMBL" id="RIBY02002423">
    <property type="protein sequence ID" value="KAH9815339.1"/>
    <property type="molecule type" value="Genomic_DNA"/>
</dbReference>
<evidence type="ECO:0000313" key="9">
    <source>
        <dbReference type="EMBL" id="KAH9815339.1"/>
    </source>
</evidence>
<keyword evidence="2" id="KW-0813">Transport</keyword>
<dbReference type="Pfam" id="PF03105">
    <property type="entry name" value="SPX"/>
    <property type="match status" value="2"/>
</dbReference>
<evidence type="ECO:0000256" key="1">
    <source>
        <dbReference type="ARBA" id="ARBA00004141"/>
    </source>
</evidence>
<feature type="region of interest" description="Disordered" evidence="6">
    <location>
        <begin position="141"/>
        <end position="160"/>
    </location>
</feature>
<feature type="compositionally biased region" description="Basic and acidic residues" evidence="6">
    <location>
        <begin position="258"/>
        <end position="270"/>
    </location>
</feature>
<keyword evidence="10" id="KW-1185">Reference proteome</keyword>
<dbReference type="GO" id="GO:0006797">
    <property type="term" value="P:polyphosphate metabolic process"/>
    <property type="evidence" value="ECO:0007669"/>
    <property type="project" value="TreeGrafter"/>
</dbReference>
<organism evidence="9 10">
    <name type="scientific">Teratosphaeria destructans</name>
    <dbReference type="NCBI Taxonomy" id="418781"/>
    <lineage>
        <taxon>Eukaryota</taxon>
        <taxon>Fungi</taxon>
        <taxon>Dikarya</taxon>
        <taxon>Ascomycota</taxon>
        <taxon>Pezizomycotina</taxon>
        <taxon>Dothideomycetes</taxon>
        <taxon>Dothideomycetidae</taxon>
        <taxon>Mycosphaerellales</taxon>
        <taxon>Teratosphaeriaceae</taxon>
        <taxon>Teratosphaeria</taxon>
    </lineage>
</organism>
<feature type="region of interest" description="Disordered" evidence="6">
    <location>
        <begin position="483"/>
        <end position="503"/>
    </location>
</feature>
<dbReference type="Pfam" id="PF03600">
    <property type="entry name" value="CitMHS"/>
    <property type="match status" value="1"/>
</dbReference>
<feature type="transmembrane region" description="Helical" evidence="7">
    <location>
        <begin position="553"/>
        <end position="584"/>
    </location>
</feature>
<name>A0A9W7SJC2_9PEZI</name>
<proteinExistence type="predicted"/>
<accession>A0A9W7SJC2</accession>
<feature type="region of interest" description="Disordered" evidence="6">
    <location>
        <begin position="1"/>
        <end position="81"/>
    </location>
</feature>
<dbReference type="GO" id="GO:0006817">
    <property type="term" value="P:phosphate ion transport"/>
    <property type="evidence" value="ECO:0007669"/>
    <property type="project" value="TreeGrafter"/>
</dbReference>
<sequence length="988" mass="108172">SGGGGGGGVTPGKLDTRDRAWPSRRLPAGRHLRRRISTTSHDSGDHVVIDIELESLPASPPPLDGPSATSSTTSAPLQPAAHAHLKRREKLCRLLESDIAMKFSHSIQFNAVPDWSSHYISYSNLKKIIYQLEKQINQSGAHKTADGETDAESSPLLSQSGAWDDPDKIFTRKLDDELDKICSFYQLKELEIFGEIDSLRKDVEEFEAEHAAGEGEDGEGVGQRRQSMWARARQQSIFKSLQTRKRRSSTVGTADGVGPRDRTHSIHEGREDDTDEDDDENAPLTNSQSSADHRRASTRGLTSDGKLTVTKDLAADRSFRSSDAHSSADVRRRPSMAFNDFGDDALQALYDEGITLKKRITNNYVNICELRSFIQLNETGFSKVLKKYDKILDRNLKSNYINSKVKPAYPFQPSTTQNLQDHLERVEEAYAAIVTNHDVEAARRELRLHLREHVVWERNTVWREMIGIERKAQAANLGIRQTMLGPSNNPKDSRLQGDSPDAATKEVRTPVGKYVCPKFLVSWNFWTLVGCLAVFAVLLGVKFMERGEQQNCLALVAFVSLLWATEAIPLFVTSLLVPLLVVLLNVVRDEQPPHSRLDSKKAAGYIFAAMWTPVIMLLLGGFTIAAALSKYNIAKMMATFVLSKAGTKPRTVLLTSMGVAMFASMWISNVAAPVLCFSIVQPILRNLPSDSDMSKALLLGIALASNMGGAASPIASPQNLIALENMEPQPGWGIWFFIALPVCIITILLIWVLLLVTFRPGRNTTIVPIRPMKDKFTGIQYFISAVTLITIILWCLSHQLEGVFGDMGVIAIIPIVLFFGTGILTKEDFNNFLWTIIILAAGGLALGKAVNSSGLLTTIAVSITNEVGGMGPYALTCIFAALIAVVATFISHTVAALIILPLVREVGAGMAEPHPNLLVMASVLMASAAMGLPTSGFPNMTAIMMEDSQTGQRYLQVKHFLTRGVPASVMAYAVIVTVGYGLMAAVGF</sequence>
<protein>
    <submittedName>
        <fullName evidence="9">Transporter</fullName>
    </submittedName>
</protein>
<dbReference type="CDD" id="cd14478">
    <property type="entry name" value="SPX_PHO87_PHO90_like"/>
    <property type="match status" value="1"/>
</dbReference>
<evidence type="ECO:0000256" key="6">
    <source>
        <dbReference type="SAM" id="MobiDB-lite"/>
    </source>
</evidence>
<feature type="transmembrane region" description="Helical" evidence="7">
    <location>
        <begin position="803"/>
        <end position="825"/>
    </location>
</feature>
<feature type="compositionally biased region" description="Basic residues" evidence="6">
    <location>
        <begin position="27"/>
        <end position="36"/>
    </location>
</feature>
<reference evidence="9 10" key="2">
    <citation type="journal article" date="2021" name="Curr. Genet.">
        <title>Genetic response to nitrogen starvation in the aggressive Eucalyptus foliar pathogen Teratosphaeria destructans.</title>
        <authorList>
            <person name="Havenga M."/>
            <person name="Wingfield B.D."/>
            <person name="Wingfield M.J."/>
            <person name="Dreyer L.L."/>
            <person name="Roets F."/>
            <person name="Aylward J."/>
        </authorList>
    </citation>
    <scope>NUCLEOTIDE SEQUENCE [LARGE SCALE GENOMIC DNA]</scope>
    <source>
        <strain evidence="9">CMW44962</strain>
    </source>
</reference>
<feature type="compositionally biased region" description="Acidic residues" evidence="6">
    <location>
        <begin position="271"/>
        <end position="281"/>
    </location>
</feature>